<evidence type="ECO:0000256" key="1">
    <source>
        <dbReference type="SAM" id="MobiDB-lite"/>
    </source>
</evidence>
<evidence type="ECO:0000313" key="2">
    <source>
        <dbReference type="EMBL" id="EJD35367.1"/>
    </source>
</evidence>
<gene>
    <name evidence="2" type="ORF">AURDEDRAFT_175567</name>
</gene>
<dbReference type="Proteomes" id="UP000006514">
    <property type="component" value="Unassembled WGS sequence"/>
</dbReference>
<dbReference type="EMBL" id="JH687893">
    <property type="protein sequence ID" value="EJD35367.1"/>
    <property type="molecule type" value="Genomic_DNA"/>
</dbReference>
<reference evidence="3" key="1">
    <citation type="journal article" date="2012" name="Science">
        <title>The Paleozoic origin of enzymatic lignin decomposition reconstructed from 31 fungal genomes.</title>
        <authorList>
            <person name="Floudas D."/>
            <person name="Binder M."/>
            <person name="Riley R."/>
            <person name="Barry K."/>
            <person name="Blanchette R.A."/>
            <person name="Henrissat B."/>
            <person name="Martinez A.T."/>
            <person name="Otillar R."/>
            <person name="Spatafora J.W."/>
            <person name="Yadav J.S."/>
            <person name="Aerts A."/>
            <person name="Benoit I."/>
            <person name="Boyd A."/>
            <person name="Carlson A."/>
            <person name="Copeland A."/>
            <person name="Coutinho P.M."/>
            <person name="de Vries R.P."/>
            <person name="Ferreira P."/>
            <person name="Findley K."/>
            <person name="Foster B."/>
            <person name="Gaskell J."/>
            <person name="Glotzer D."/>
            <person name="Gorecki P."/>
            <person name="Heitman J."/>
            <person name="Hesse C."/>
            <person name="Hori C."/>
            <person name="Igarashi K."/>
            <person name="Jurgens J.A."/>
            <person name="Kallen N."/>
            <person name="Kersten P."/>
            <person name="Kohler A."/>
            <person name="Kuees U."/>
            <person name="Kumar T.K.A."/>
            <person name="Kuo A."/>
            <person name="LaButti K."/>
            <person name="Larrondo L.F."/>
            <person name="Lindquist E."/>
            <person name="Ling A."/>
            <person name="Lombard V."/>
            <person name="Lucas S."/>
            <person name="Lundell T."/>
            <person name="Martin R."/>
            <person name="McLaughlin D.J."/>
            <person name="Morgenstern I."/>
            <person name="Morin E."/>
            <person name="Murat C."/>
            <person name="Nagy L.G."/>
            <person name="Nolan M."/>
            <person name="Ohm R.A."/>
            <person name="Patyshakuliyeva A."/>
            <person name="Rokas A."/>
            <person name="Ruiz-Duenas F.J."/>
            <person name="Sabat G."/>
            <person name="Salamov A."/>
            <person name="Samejima M."/>
            <person name="Schmutz J."/>
            <person name="Slot J.C."/>
            <person name="St John F."/>
            <person name="Stenlid J."/>
            <person name="Sun H."/>
            <person name="Sun S."/>
            <person name="Syed K."/>
            <person name="Tsang A."/>
            <person name="Wiebenga A."/>
            <person name="Young D."/>
            <person name="Pisabarro A."/>
            <person name="Eastwood D.C."/>
            <person name="Martin F."/>
            <person name="Cullen D."/>
            <person name="Grigoriev I.V."/>
            <person name="Hibbett D.S."/>
        </authorList>
    </citation>
    <scope>NUCLEOTIDE SEQUENCE [LARGE SCALE GENOMIC DNA]</scope>
    <source>
        <strain evidence="3">TFB10046</strain>
    </source>
</reference>
<organism evidence="2 3">
    <name type="scientific">Auricularia subglabra (strain TFB-10046 / SS5)</name>
    <name type="common">White-rot fungus</name>
    <name type="synonym">Auricularia delicata (strain TFB10046)</name>
    <dbReference type="NCBI Taxonomy" id="717982"/>
    <lineage>
        <taxon>Eukaryota</taxon>
        <taxon>Fungi</taxon>
        <taxon>Dikarya</taxon>
        <taxon>Basidiomycota</taxon>
        <taxon>Agaricomycotina</taxon>
        <taxon>Agaricomycetes</taxon>
        <taxon>Auriculariales</taxon>
        <taxon>Auriculariaceae</taxon>
        <taxon>Auricularia</taxon>
    </lineage>
</organism>
<feature type="region of interest" description="Disordered" evidence="1">
    <location>
        <begin position="537"/>
        <end position="560"/>
    </location>
</feature>
<evidence type="ECO:0000313" key="3">
    <source>
        <dbReference type="Proteomes" id="UP000006514"/>
    </source>
</evidence>
<dbReference type="KEGG" id="adl:AURDEDRAFT_175567"/>
<protein>
    <submittedName>
        <fullName evidence="2">Uncharacterized protein</fullName>
    </submittedName>
</protein>
<dbReference type="eggNOG" id="ENOG502QUPU">
    <property type="taxonomic scope" value="Eukaryota"/>
</dbReference>
<dbReference type="InParanoid" id="J0CXA3"/>
<sequence>MTESLVALIVSYRDSYSEYPFLPWLHSTEPIEHVFGVLRQLKPDFNFSDFLSFIPKLCTFLLGKFGLMSVDERSNLMASGYWHTYLHTDDIDLEALVAWPTDSEIEEASRQALEETHDVLALVGIDTRAMLAVAPKRRKRAVPAERTRAVKPRSCPSLMRLSSSLLNEYLEDEAVDSLQDLYRRREELGLQDAKVDAELDAKMAALVATEAQLSESIEDLPDTQDPDHTNCSRTISEFVSASRTIATTASIARKKLMCAPLPPQLRLAGSLAEQLSQLVADRARVQNSFTSTALRKGAKTTSTAPKDFTEAQELQHALAAGLRKLMGTVQVKNTAGYARQVRWTAASTGAESSMGNEQYQRARRLGFEKLGREHPNILTAGITSRAPLDLRDPDGGYALILVPVKGKKKPELVLGQVIAMYTKMSRRHAPIEVAHSLDEISYVGVQVFRPFRGFLEFSSNACPALGSASFIHISPANLVLSLHGFSISRDTRGASLSTVDFLSPETACSEVIRVLSDKAKQIAAAVKATKTAVTVARQARRQGDASGSSSDGDDDLADED</sequence>
<name>J0CXA3_AURST</name>
<keyword evidence="3" id="KW-1185">Reference proteome</keyword>
<proteinExistence type="predicted"/>
<dbReference type="AlphaFoldDB" id="J0CXA3"/>
<dbReference type="OrthoDB" id="3268677at2759"/>
<accession>J0CXA3</accession>
<feature type="compositionally biased region" description="Acidic residues" evidence="1">
    <location>
        <begin position="551"/>
        <end position="560"/>
    </location>
</feature>